<gene>
    <name evidence="5" type="ORF">A2557_10930</name>
</gene>
<dbReference type="InterPro" id="IPR036388">
    <property type="entry name" value="WH-like_DNA-bd_sf"/>
</dbReference>
<reference evidence="5 6" key="1">
    <citation type="journal article" date="2016" name="Nat. Commun.">
        <title>Thousands of microbial genomes shed light on interconnected biogeochemical processes in an aquifer system.</title>
        <authorList>
            <person name="Anantharaman K."/>
            <person name="Brown C.T."/>
            <person name="Hug L.A."/>
            <person name="Sharon I."/>
            <person name="Castelle C.J."/>
            <person name="Probst A.J."/>
            <person name="Thomas B.C."/>
            <person name="Singh A."/>
            <person name="Wilkins M.J."/>
            <person name="Karaoz U."/>
            <person name="Brodie E.L."/>
            <person name="Williams K.H."/>
            <person name="Hubbard S.S."/>
            <person name="Banfield J.F."/>
        </authorList>
    </citation>
    <scope>NUCLEOTIDE SEQUENCE [LARGE SCALE GENOMIC DNA]</scope>
</reference>
<dbReference type="AlphaFoldDB" id="A0A1F6H1U2"/>
<dbReference type="PANTHER" id="PTHR34298">
    <property type="entry name" value="SEGREGATION AND CONDENSATION PROTEIN B"/>
    <property type="match status" value="1"/>
</dbReference>
<accession>A0A1F6H1U2</accession>
<dbReference type="EMBL" id="MFNF01000004">
    <property type="protein sequence ID" value="OGH04353.1"/>
    <property type="molecule type" value="Genomic_DNA"/>
</dbReference>
<keyword evidence="3" id="KW-0159">Chromosome partition</keyword>
<dbReference type="GO" id="GO:0051301">
    <property type="term" value="P:cell division"/>
    <property type="evidence" value="ECO:0007669"/>
    <property type="project" value="UniProtKB-KW"/>
</dbReference>
<dbReference type="GO" id="GO:0051304">
    <property type="term" value="P:chromosome separation"/>
    <property type="evidence" value="ECO:0007669"/>
    <property type="project" value="InterPro"/>
</dbReference>
<protein>
    <submittedName>
        <fullName evidence="5">SMC-Scp complex subunit ScpB</fullName>
    </submittedName>
</protein>
<evidence type="ECO:0000256" key="1">
    <source>
        <dbReference type="ARBA" id="ARBA00022490"/>
    </source>
</evidence>
<dbReference type="Proteomes" id="UP000177583">
    <property type="component" value="Unassembled WGS sequence"/>
</dbReference>
<keyword evidence="1" id="KW-0963">Cytoplasm</keyword>
<proteinExistence type="predicted"/>
<keyword evidence="2" id="KW-0132">Cell division</keyword>
<evidence type="ECO:0000256" key="4">
    <source>
        <dbReference type="ARBA" id="ARBA00023306"/>
    </source>
</evidence>
<sequence>MTSPSTRQIVEALLFSTRQGLTLKEMAEILEADKREISLALAELGEEYRSQGRAFELAETGGGYLLRTQEAYKGWVSRSKSVRQVRLGPGLMESLAIVAYHQPVTRAEVEEIRGVDSSYALKSLLEKDLIQIAGKKEAPGKPMLFATSKRFLEAFGFLSLKELPRPEEYDLGQPDQAQSPEEVL</sequence>
<dbReference type="SUPFAM" id="SSF46785">
    <property type="entry name" value="Winged helix' DNA-binding domain"/>
    <property type="match status" value="2"/>
</dbReference>
<name>A0A1F6H1U2_9PROT</name>
<dbReference type="Pfam" id="PF04079">
    <property type="entry name" value="SMC_ScpB"/>
    <property type="match status" value="1"/>
</dbReference>
<dbReference type="PIRSF" id="PIRSF019345">
    <property type="entry name" value="ScpB"/>
    <property type="match status" value="1"/>
</dbReference>
<dbReference type="Gene3D" id="1.10.10.10">
    <property type="entry name" value="Winged helix-like DNA-binding domain superfamily/Winged helix DNA-binding domain"/>
    <property type="match status" value="2"/>
</dbReference>
<dbReference type="InterPro" id="IPR036390">
    <property type="entry name" value="WH_DNA-bd_sf"/>
</dbReference>
<dbReference type="PANTHER" id="PTHR34298:SF2">
    <property type="entry name" value="SEGREGATION AND CONDENSATION PROTEIN B"/>
    <property type="match status" value="1"/>
</dbReference>
<evidence type="ECO:0000256" key="2">
    <source>
        <dbReference type="ARBA" id="ARBA00022618"/>
    </source>
</evidence>
<keyword evidence="4" id="KW-0131">Cell cycle</keyword>
<organism evidence="5 6">
    <name type="scientific">Candidatus Lambdaproteobacteria bacterium RIFOXYD2_FULL_56_26</name>
    <dbReference type="NCBI Taxonomy" id="1817773"/>
    <lineage>
        <taxon>Bacteria</taxon>
        <taxon>Pseudomonadati</taxon>
        <taxon>Pseudomonadota</taxon>
        <taxon>Candidatus Lambdaproteobacteria</taxon>
    </lineage>
</organism>
<evidence type="ECO:0000313" key="6">
    <source>
        <dbReference type="Proteomes" id="UP000177583"/>
    </source>
</evidence>
<evidence type="ECO:0000256" key="3">
    <source>
        <dbReference type="ARBA" id="ARBA00022829"/>
    </source>
</evidence>
<evidence type="ECO:0000313" key="5">
    <source>
        <dbReference type="EMBL" id="OGH04353.1"/>
    </source>
</evidence>
<comment type="caution">
    <text evidence="5">The sequence shown here is derived from an EMBL/GenBank/DDBJ whole genome shotgun (WGS) entry which is preliminary data.</text>
</comment>
<dbReference type="InterPro" id="IPR005234">
    <property type="entry name" value="ScpB_csome_segregation"/>
</dbReference>
<dbReference type="NCBIfam" id="TIGR00281">
    <property type="entry name" value="SMC-Scp complex subunit ScpB"/>
    <property type="match status" value="1"/>
</dbReference>